<accession>A0A455SFT2</accession>
<name>A0A455SFT2_9CHLR</name>
<organism evidence="1">
    <name type="scientific">Thermosporothrix sp. COM3</name>
    <dbReference type="NCBI Taxonomy" id="2490863"/>
    <lineage>
        <taxon>Bacteria</taxon>
        <taxon>Bacillati</taxon>
        <taxon>Chloroflexota</taxon>
        <taxon>Ktedonobacteria</taxon>
        <taxon>Ktedonobacterales</taxon>
        <taxon>Thermosporotrichaceae</taxon>
        <taxon>Thermosporothrix</taxon>
    </lineage>
</organism>
<evidence type="ECO:0000313" key="1">
    <source>
        <dbReference type="EMBL" id="BBH87317.1"/>
    </source>
</evidence>
<sequence>MVDPDAWLHVIDGRAFVRRVMVEHHPSSVKQALVVEAHTRQFVIIQGNTQLKRVPITGLIGARLPQAHFIEHMGGLARSQARLRQLQ</sequence>
<dbReference type="AlphaFoldDB" id="A0A455SFT2"/>
<gene>
    <name evidence="1" type="ORF">KTC_20680</name>
</gene>
<dbReference type="EMBL" id="AP019376">
    <property type="protein sequence ID" value="BBH87317.1"/>
    <property type="molecule type" value="Genomic_DNA"/>
</dbReference>
<protein>
    <submittedName>
        <fullName evidence="1">Uncharacterized protein</fullName>
    </submittedName>
</protein>
<reference evidence="1" key="1">
    <citation type="submission" date="2018-12" db="EMBL/GenBank/DDBJ databases">
        <title>Novel natural products biosynthetic potential of the class Ktedonobacteria.</title>
        <authorList>
            <person name="Zheng Y."/>
            <person name="Saitou A."/>
            <person name="Wang C.M."/>
            <person name="Toyoda A."/>
            <person name="Minakuchi Y."/>
            <person name="Sekiguchi Y."/>
            <person name="Ueda K."/>
            <person name="Takano H."/>
            <person name="Sakai Y."/>
            <person name="Yokota A."/>
            <person name="Yabe S."/>
        </authorList>
    </citation>
    <scope>NUCLEOTIDE SEQUENCE</scope>
    <source>
        <strain evidence="1">COM3</strain>
    </source>
</reference>
<proteinExistence type="predicted"/>